<evidence type="ECO:0000256" key="1">
    <source>
        <dbReference type="ARBA" id="ARBA00023015"/>
    </source>
</evidence>
<dbReference type="Proteomes" id="UP000190961">
    <property type="component" value="Unassembled WGS sequence"/>
</dbReference>
<evidence type="ECO:0000313" key="6">
    <source>
        <dbReference type="Proteomes" id="UP000190961"/>
    </source>
</evidence>
<dbReference type="EMBL" id="FUZU01000003">
    <property type="protein sequence ID" value="SKC82326.1"/>
    <property type="molecule type" value="Genomic_DNA"/>
</dbReference>
<dbReference type="Pfam" id="PF12833">
    <property type="entry name" value="HTH_18"/>
    <property type="match status" value="1"/>
</dbReference>
<keyword evidence="3" id="KW-0804">Transcription</keyword>
<keyword evidence="1" id="KW-0805">Transcription regulation</keyword>
<dbReference type="SMART" id="SM00342">
    <property type="entry name" value="HTH_ARAC"/>
    <property type="match status" value="1"/>
</dbReference>
<sequence length="271" mass="31160">MTLPAISLLEKQAPSAPLNAFVEEYRYRKISLHDSHTIIKEMPCRAANSLDFFIGGSYKTFLCSSGQLIPFARCTIRGPRTYRKYRIEINEDFACFSIRFKPTGIYQLLGIPMSEFCDQSVDASLVMPALFNDITEQLMECKDFDSCKNMIEPFLINQLSLRSADSASEKLATLIKDVASASRITSLYKDIPLSGRHLERNFRKEVGVSPKTYSNLLRFEKVMQARKQRPSEKWSVIAYEFNYFDQMHLVKDFKKFLNITPTAFRPGDFAF</sequence>
<dbReference type="RefSeq" id="WP_079688699.1">
    <property type="nucleotide sequence ID" value="NZ_FUZU01000003.1"/>
</dbReference>
<dbReference type="InterPro" id="IPR050204">
    <property type="entry name" value="AraC_XylS_family_regulators"/>
</dbReference>
<dbReference type="GO" id="GO:0003700">
    <property type="term" value="F:DNA-binding transcription factor activity"/>
    <property type="evidence" value="ECO:0007669"/>
    <property type="project" value="InterPro"/>
</dbReference>
<dbReference type="STRING" id="688867.SAMN05660236_4148"/>
<name>A0A1T5M2A5_9BACT</name>
<dbReference type="PANTHER" id="PTHR46796">
    <property type="entry name" value="HTH-TYPE TRANSCRIPTIONAL ACTIVATOR RHAS-RELATED"/>
    <property type="match status" value="1"/>
</dbReference>
<evidence type="ECO:0000313" key="5">
    <source>
        <dbReference type="EMBL" id="SKC82326.1"/>
    </source>
</evidence>
<protein>
    <submittedName>
        <fullName evidence="5">Helix-turn-helix domain-containing protein</fullName>
    </submittedName>
</protein>
<dbReference type="InterPro" id="IPR018060">
    <property type="entry name" value="HTH_AraC"/>
</dbReference>
<reference evidence="5 6" key="1">
    <citation type="submission" date="2017-02" db="EMBL/GenBank/DDBJ databases">
        <authorList>
            <person name="Peterson S.W."/>
        </authorList>
    </citation>
    <scope>NUCLEOTIDE SEQUENCE [LARGE SCALE GENOMIC DNA]</scope>
    <source>
        <strain evidence="5 6">DSM 25262</strain>
    </source>
</reference>
<dbReference type="Pfam" id="PF20240">
    <property type="entry name" value="DUF6597"/>
    <property type="match status" value="1"/>
</dbReference>
<dbReference type="GO" id="GO:0043565">
    <property type="term" value="F:sequence-specific DNA binding"/>
    <property type="evidence" value="ECO:0007669"/>
    <property type="project" value="InterPro"/>
</dbReference>
<feature type="domain" description="HTH araC/xylS-type" evidence="4">
    <location>
        <begin position="168"/>
        <end position="267"/>
    </location>
</feature>
<evidence type="ECO:0000259" key="4">
    <source>
        <dbReference type="PROSITE" id="PS01124"/>
    </source>
</evidence>
<keyword evidence="6" id="KW-1185">Reference proteome</keyword>
<evidence type="ECO:0000256" key="3">
    <source>
        <dbReference type="ARBA" id="ARBA00023163"/>
    </source>
</evidence>
<proteinExistence type="predicted"/>
<dbReference type="PROSITE" id="PS01124">
    <property type="entry name" value="HTH_ARAC_FAMILY_2"/>
    <property type="match status" value="1"/>
</dbReference>
<dbReference type="InterPro" id="IPR046532">
    <property type="entry name" value="DUF6597"/>
</dbReference>
<evidence type="ECO:0000256" key="2">
    <source>
        <dbReference type="ARBA" id="ARBA00023125"/>
    </source>
</evidence>
<organism evidence="5 6">
    <name type="scientific">Ohtaekwangia koreensis</name>
    <dbReference type="NCBI Taxonomy" id="688867"/>
    <lineage>
        <taxon>Bacteria</taxon>
        <taxon>Pseudomonadati</taxon>
        <taxon>Bacteroidota</taxon>
        <taxon>Cytophagia</taxon>
        <taxon>Cytophagales</taxon>
        <taxon>Fulvivirgaceae</taxon>
        <taxon>Ohtaekwangia</taxon>
    </lineage>
</organism>
<keyword evidence="2" id="KW-0238">DNA-binding</keyword>
<accession>A0A1T5M2A5</accession>
<gene>
    <name evidence="5" type="ORF">SAMN05660236_4148</name>
</gene>
<dbReference type="OrthoDB" id="635259at2"/>
<dbReference type="AlphaFoldDB" id="A0A1T5M2A5"/>
<dbReference type="Gene3D" id="1.10.10.60">
    <property type="entry name" value="Homeodomain-like"/>
    <property type="match status" value="1"/>
</dbReference>